<dbReference type="PANTHER" id="PTHR43393">
    <property type="entry name" value="CYTOKININ RIBOSIDE 5'-MONOPHOSPHATE PHOSPHORIBOHYDROLASE"/>
    <property type="match status" value="1"/>
</dbReference>
<dbReference type="SUPFAM" id="SSF102405">
    <property type="entry name" value="MCP/YpsA-like"/>
    <property type="match status" value="1"/>
</dbReference>
<dbReference type="HOGENOM" id="CLU_064453_0_0_0"/>
<evidence type="ECO:0000313" key="1">
    <source>
        <dbReference type="EMBL" id="GAK49692.1"/>
    </source>
</evidence>
<dbReference type="Proteomes" id="UP000030700">
    <property type="component" value="Unassembled WGS sequence"/>
</dbReference>
<proteinExistence type="predicted"/>
<reference evidence="1 2" key="1">
    <citation type="journal article" date="2015" name="PeerJ">
        <title>First genomic representation of candidate bacterial phylum KSB3 points to enhanced environmental sensing as a trigger of wastewater bulking.</title>
        <authorList>
            <person name="Sekiguchi Y."/>
            <person name="Ohashi A."/>
            <person name="Parks D.H."/>
            <person name="Yamauchi T."/>
            <person name="Tyson G.W."/>
            <person name="Hugenholtz P."/>
        </authorList>
    </citation>
    <scope>NUCLEOTIDE SEQUENCE [LARGE SCALE GENOMIC DNA]</scope>
</reference>
<accession>A0A0S6VVF0</accession>
<keyword evidence="2" id="KW-1185">Reference proteome</keyword>
<organism evidence="1 2">
    <name type="scientific">Candidatus Moduliflexus flocculans</name>
    <dbReference type="NCBI Taxonomy" id="1499966"/>
    <lineage>
        <taxon>Bacteria</taxon>
        <taxon>Candidatus Moduliflexota</taxon>
        <taxon>Candidatus Moduliflexia</taxon>
        <taxon>Candidatus Moduliflexales</taxon>
        <taxon>Candidatus Moduliflexaceae</taxon>
    </lineage>
</organism>
<gene>
    <name evidence="1" type="ORF">U14_00915</name>
</gene>
<dbReference type="Gene3D" id="3.40.50.450">
    <property type="match status" value="1"/>
</dbReference>
<dbReference type="InterPro" id="IPR052341">
    <property type="entry name" value="LOG_family_nucleotidases"/>
</dbReference>
<dbReference type="STRING" id="1499966.U14_00915"/>
<dbReference type="EMBL" id="DF820455">
    <property type="protein sequence ID" value="GAK49692.1"/>
    <property type="molecule type" value="Genomic_DNA"/>
</dbReference>
<dbReference type="PANTHER" id="PTHR43393:SF3">
    <property type="entry name" value="LYSINE DECARBOXYLASE-LIKE PROTEIN"/>
    <property type="match status" value="1"/>
</dbReference>
<protein>
    <submittedName>
        <fullName evidence="1">Conserved uncharacterized protein</fullName>
    </submittedName>
</protein>
<dbReference type="GO" id="GO:0005829">
    <property type="term" value="C:cytosol"/>
    <property type="evidence" value="ECO:0007669"/>
    <property type="project" value="TreeGrafter"/>
</dbReference>
<sequence>MKRIVMSEVETIAQLLEQKTLRNKAVQGINLSNLAIDWNTIDLQDALFLGCQFVSSEQECLIRGRGAHIFPSFDGLPYNPYRSALYTWQELMEGYDPENDVSLDYRIYQHFIEHGRYHPDIREALAQRLHDHAIDNALHELLGYNHDGMTRKKGVGFMGGHGVLRTDPSYRKVAQAAQLLAKQGYLITSGGGPGIMEAANLGAYLAKYSPGDLDQAIHLLCQAPACDHPKHFAQSQRVLEMFPDGTDNLAVPTWFYGHEPSNLFASHIAKYFSNSIREDGLLAISLYGVVFAPGSAGTTQEIFMDATQNHYGSFGYYSPMIFFGKRRYMKETFLFPVLQQLAWGHPYADLLFITDSPEDVAALIMQHPPRRVS</sequence>
<evidence type="ECO:0000313" key="2">
    <source>
        <dbReference type="Proteomes" id="UP000030700"/>
    </source>
</evidence>
<name>A0A0S6VVF0_9BACT</name>
<dbReference type="AlphaFoldDB" id="A0A0S6VVF0"/>